<accession>S4PUD5</accession>
<reference evidence="1" key="1">
    <citation type="journal article" date="2013" name="BMC Genomics">
        <title>Unscrambling butterfly oogenesis.</title>
        <authorList>
            <person name="Carter J.M."/>
            <person name="Baker S.C."/>
            <person name="Pink R."/>
            <person name="Carter D.R."/>
            <person name="Collins A."/>
            <person name="Tomlin J."/>
            <person name="Gibbs M."/>
            <person name="Breuker C.J."/>
        </authorList>
    </citation>
    <scope>NUCLEOTIDE SEQUENCE</scope>
    <source>
        <tissue evidence="1">Ovary</tissue>
    </source>
</reference>
<dbReference type="EMBL" id="GAIX01010478">
    <property type="protein sequence ID" value="JAA82082.1"/>
    <property type="molecule type" value="Transcribed_RNA"/>
</dbReference>
<feature type="non-terminal residue" evidence="1">
    <location>
        <position position="1"/>
    </location>
</feature>
<reference evidence="1" key="2">
    <citation type="submission" date="2013-05" db="EMBL/GenBank/DDBJ databases">
        <authorList>
            <person name="Carter J.-M."/>
            <person name="Baker S.C."/>
            <person name="Pink R."/>
            <person name="Carter D.R.F."/>
            <person name="Collins A."/>
            <person name="Tomlin J."/>
            <person name="Gibbs M."/>
            <person name="Breuker C.J."/>
        </authorList>
    </citation>
    <scope>NUCLEOTIDE SEQUENCE</scope>
    <source>
        <tissue evidence="1">Ovary</tissue>
    </source>
</reference>
<proteinExistence type="predicted"/>
<organism evidence="1">
    <name type="scientific">Pararge aegeria</name>
    <name type="common">speckled wood butterfly</name>
    <dbReference type="NCBI Taxonomy" id="116150"/>
    <lineage>
        <taxon>Eukaryota</taxon>
        <taxon>Metazoa</taxon>
        <taxon>Ecdysozoa</taxon>
        <taxon>Arthropoda</taxon>
        <taxon>Hexapoda</taxon>
        <taxon>Insecta</taxon>
        <taxon>Pterygota</taxon>
        <taxon>Neoptera</taxon>
        <taxon>Endopterygota</taxon>
        <taxon>Lepidoptera</taxon>
        <taxon>Glossata</taxon>
        <taxon>Ditrysia</taxon>
        <taxon>Papilionoidea</taxon>
        <taxon>Nymphalidae</taxon>
        <taxon>Satyrinae</taxon>
        <taxon>Satyrini</taxon>
        <taxon>Parargina</taxon>
        <taxon>Pararge</taxon>
    </lineage>
</organism>
<dbReference type="AlphaFoldDB" id="S4PUD5"/>
<evidence type="ECO:0000313" key="1">
    <source>
        <dbReference type="EMBL" id="JAA82082.1"/>
    </source>
</evidence>
<name>S4PUD5_9NEOP</name>
<sequence length="80" mass="9252">TTFFKINRHCSTGQIHASSGRRKLYGNLYLSQFSGQIYYIVNSYLSCKLKMERSVTLKRGHQGRNLSKVLLKLQIDSLRV</sequence>
<protein>
    <submittedName>
        <fullName evidence="1">Uncharacterized protein</fullName>
    </submittedName>
</protein>
<feature type="non-terminal residue" evidence="1">
    <location>
        <position position="80"/>
    </location>
</feature>